<dbReference type="GO" id="GO:0016740">
    <property type="term" value="F:transferase activity"/>
    <property type="evidence" value="ECO:0007669"/>
    <property type="project" value="UniProtKB-KW"/>
</dbReference>
<keyword evidence="7" id="KW-0862">Zinc</keyword>
<feature type="domain" description="RING-type" evidence="12">
    <location>
        <begin position="268"/>
        <end position="311"/>
    </location>
</feature>
<dbReference type="Pfam" id="PF13639">
    <property type="entry name" value="zf-RING_2"/>
    <property type="match status" value="1"/>
</dbReference>
<feature type="compositionally biased region" description="Polar residues" evidence="11">
    <location>
        <begin position="51"/>
        <end position="65"/>
    </location>
</feature>
<evidence type="ECO:0000256" key="8">
    <source>
        <dbReference type="ARBA" id="ARBA00022989"/>
    </source>
</evidence>
<evidence type="ECO:0000256" key="4">
    <source>
        <dbReference type="ARBA" id="ARBA00022692"/>
    </source>
</evidence>
<proteinExistence type="predicted"/>
<comment type="subcellular location">
    <subcellularLocation>
        <location evidence="1">Membrane</location>
        <topology evidence="1">Single-pass membrane protein</topology>
    </subcellularLocation>
</comment>
<keyword evidence="5" id="KW-0479">Metal-binding</keyword>
<protein>
    <recommendedName>
        <fullName evidence="12">RING-type domain-containing protein</fullName>
    </recommendedName>
</protein>
<dbReference type="PROSITE" id="PS50089">
    <property type="entry name" value="ZF_RING_2"/>
    <property type="match status" value="1"/>
</dbReference>
<evidence type="ECO:0000313" key="13">
    <source>
        <dbReference type="EMBL" id="KAK4538463.1"/>
    </source>
</evidence>
<dbReference type="InterPro" id="IPR044600">
    <property type="entry name" value="ATL1/ATL16-like"/>
</dbReference>
<accession>A0AAV9J283</accession>
<evidence type="ECO:0000256" key="10">
    <source>
        <dbReference type="PROSITE-ProRule" id="PRU00175"/>
    </source>
</evidence>
<comment type="caution">
    <text evidence="13">The sequence shown here is derived from an EMBL/GenBank/DDBJ whole genome shotgun (WGS) entry which is preliminary data.</text>
</comment>
<dbReference type="Proteomes" id="UP001301350">
    <property type="component" value="Unassembled WGS sequence"/>
</dbReference>
<feature type="region of interest" description="Disordered" evidence="11">
    <location>
        <begin position="162"/>
        <end position="260"/>
    </location>
</feature>
<evidence type="ECO:0000256" key="9">
    <source>
        <dbReference type="ARBA" id="ARBA00023136"/>
    </source>
</evidence>
<dbReference type="PANTHER" id="PTHR46913">
    <property type="entry name" value="RING-H2 FINGER PROTEIN ATL16"/>
    <property type="match status" value="1"/>
</dbReference>
<evidence type="ECO:0000313" key="14">
    <source>
        <dbReference type="Proteomes" id="UP001301350"/>
    </source>
</evidence>
<keyword evidence="3" id="KW-0808">Transferase</keyword>
<dbReference type="Gene3D" id="3.30.40.10">
    <property type="entry name" value="Zinc/RING finger domain, C3HC4 (zinc finger)"/>
    <property type="match status" value="1"/>
</dbReference>
<feature type="compositionally biased region" description="Low complexity" evidence="11">
    <location>
        <begin position="203"/>
        <end position="213"/>
    </location>
</feature>
<comment type="pathway">
    <text evidence="2">Protein modification; protein ubiquitination.</text>
</comment>
<dbReference type="InterPro" id="IPR013083">
    <property type="entry name" value="Znf_RING/FYVE/PHD"/>
</dbReference>
<dbReference type="InterPro" id="IPR001841">
    <property type="entry name" value="Znf_RING"/>
</dbReference>
<evidence type="ECO:0000256" key="1">
    <source>
        <dbReference type="ARBA" id="ARBA00004167"/>
    </source>
</evidence>
<dbReference type="GO" id="GO:0016020">
    <property type="term" value="C:membrane"/>
    <property type="evidence" value="ECO:0007669"/>
    <property type="project" value="UniProtKB-SubCell"/>
</dbReference>
<evidence type="ECO:0000256" key="7">
    <source>
        <dbReference type="ARBA" id="ARBA00022833"/>
    </source>
</evidence>
<keyword evidence="14" id="KW-1185">Reference proteome</keyword>
<evidence type="ECO:0000256" key="5">
    <source>
        <dbReference type="ARBA" id="ARBA00022723"/>
    </source>
</evidence>
<keyword evidence="4" id="KW-0812">Transmembrane</keyword>
<dbReference type="SUPFAM" id="SSF57850">
    <property type="entry name" value="RING/U-box"/>
    <property type="match status" value="1"/>
</dbReference>
<evidence type="ECO:0000256" key="11">
    <source>
        <dbReference type="SAM" id="MobiDB-lite"/>
    </source>
</evidence>
<organism evidence="13 14">
    <name type="scientific">Cyanidium caldarium</name>
    <name type="common">Red alga</name>
    <dbReference type="NCBI Taxonomy" id="2771"/>
    <lineage>
        <taxon>Eukaryota</taxon>
        <taxon>Rhodophyta</taxon>
        <taxon>Bangiophyceae</taxon>
        <taxon>Cyanidiales</taxon>
        <taxon>Cyanidiaceae</taxon>
        <taxon>Cyanidium</taxon>
    </lineage>
</organism>
<reference evidence="13 14" key="1">
    <citation type="submission" date="2022-07" db="EMBL/GenBank/DDBJ databases">
        <title>Genome-wide signatures of adaptation to extreme environments.</title>
        <authorList>
            <person name="Cho C.H."/>
            <person name="Yoon H.S."/>
        </authorList>
    </citation>
    <scope>NUCLEOTIDE SEQUENCE [LARGE SCALE GENOMIC DNA]</scope>
    <source>
        <strain evidence="13 14">DBV 063 E5</strain>
    </source>
</reference>
<dbReference type="SMART" id="SM00184">
    <property type="entry name" value="RING"/>
    <property type="match status" value="1"/>
</dbReference>
<dbReference type="GO" id="GO:0016567">
    <property type="term" value="P:protein ubiquitination"/>
    <property type="evidence" value="ECO:0007669"/>
    <property type="project" value="InterPro"/>
</dbReference>
<dbReference type="PANTHER" id="PTHR46913:SF1">
    <property type="entry name" value="RING-H2 FINGER PROTEIN ATL16"/>
    <property type="match status" value="1"/>
</dbReference>
<keyword evidence="9" id="KW-0472">Membrane</keyword>
<dbReference type="GO" id="GO:0008270">
    <property type="term" value="F:zinc ion binding"/>
    <property type="evidence" value="ECO:0007669"/>
    <property type="project" value="UniProtKB-KW"/>
</dbReference>
<evidence type="ECO:0000256" key="3">
    <source>
        <dbReference type="ARBA" id="ARBA00022679"/>
    </source>
</evidence>
<evidence type="ECO:0000256" key="2">
    <source>
        <dbReference type="ARBA" id="ARBA00004906"/>
    </source>
</evidence>
<evidence type="ECO:0000256" key="6">
    <source>
        <dbReference type="ARBA" id="ARBA00022771"/>
    </source>
</evidence>
<feature type="region of interest" description="Disordered" evidence="11">
    <location>
        <begin position="36"/>
        <end position="80"/>
    </location>
</feature>
<dbReference type="AlphaFoldDB" id="A0AAV9J283"/>
<name>A0AAV9J283_CYACA</name>
<evidence type="ECO:0000259" key="12">
    <source>
        <dbReference type="PROSITE" id="PS50089"/>
    </source>
</evidence>
<gene>
    <name evidence="13" type="ORF">CDCA_CDCA18G4488</name>
</gene>
<keyword evidence="6 10" id="KW-0863">Zinc-finger</keyword>
<dbReference type="EMBL" id="JANCYW010000018">
    <property type="protein sequence ID" value="KAK4538463.1"/>
    <property type="molecule type" value="Genomic_DNA"/>
</dbReference>
<keyword evidence="8" id="KW-1133">Transmembrane helix</keyword>
<sequence length="377" mass="40520">MRVGAGQHPAGRSAGPLRCSWHERLSRWLRGRVSVAGRSHSSRTLPGNPVGSGSRSGVLSQTSAAATECRGTGSPGYRPSVAVRPPDAGIYPSLRYRLVVEDPYGRLLVMTRDGLRRQRDELRQMLAVEPMQSASASSPVASLTANAVRRKHRARIASEELDRACQTVSYRPSSWDGDGGTARTAYDKVGAEDTADVGKQPAETESGSESGEPSGDRTEPVKARANAPVERPADEEGIDSAIAPRPRASSMETPAAADADAADDRPTCLICIQEYETGEAVRILPRCGHMFHADCIKTWACQKKAICPMCRTWILSDAEMEQRQMEAEAARAELHSASIVEARVAQHLQAQGVAAAAARGRYRASPRSPSHSSSAER</sequence>